<keyword evidence="1" id="KW-0732">Signal</keyword>
<protein>
    <recommendedName>
        <fullName evidence="4">Beta-lactamase</fullName>
    </recommendedName>
</protein>
<dbReference type="eggNOG" id="COG2367">
    <property type="taxonomic scope" value="Bacteria"/>
</dbReference>
<dbReference type="STRING" id="1223545.GS4_16_00770"/>
<name>M0QMB5_9ACTN</name>
<accession>M0QMB5</accession>
<gene>
    <name evidence="2" type="ORF">GS4_16_00770</name>
</gene>
<keyword evidence="3" id="KW-1185">Reference proteome</keyword>
<reference evidence="2 3" key="1">
    <citation type="submission" date="2013-01" db="EMBL/GenBank/DDBJ databases">
        <title>Whole genome shotgun sequence of Gordonia soli NBRC 108243.</title>
        <authorList>
            <person name="Isaki-Nakamura S."/>
            <person name="Hosoyama A."/>
            <person name="Tsuchikane K."/>
            <person name="Ando Y."/>
            <person name="Baba S."/>
            <person name="Ohji S."/>
            <person name="Hamada M."/>
            <person name="Tamura T."/>
            <person name="Yamazoe A."/>
            <person name="Yamazaki S."/>
            <person name="Fujita N."/>
        </authorList>
    </citation>
    <scope>NUCLEOTIDE SEQUENCE [LARGE SCALE GENOMIC DNA]</scope>
    <source>
        <strain evidence="2 3">NBRC 108243</strain>
    </source>
</reference>
<proteinExistence type="predicted"/>
<sequence>MTRVRRTSRAAIIIALTGVLMCGGAVAHAAPQPPWFAMLPPQIQQLLTPPVPVEKKLATSFAALQKSMRKSLPGKFGVSIAPIGGDTPLTFGTLRTGRAWSTLKVPVSLAAQRKNGYRVVQKENKAIMFSDNDAAGDLWGSLGGGRSSVDAVTTVLREGHDDGTRVSSEADNPPSYPGYTQWSLADQARFGAHLPCLKDSEHVIRLMSSVAPNQQWGLAKVGRNQGAVTAVKGGWGPATGNSGGYLVRQLGIITTTRGQVAVAMAAVPKNGSFSTGTAMLNRVGDWLGRNLATLPAGKCGVSVP</sequence>
<evidence type="ECO:0008006" key="4">
    <source>
        <dbReference type="Google" id="ProtNLM"/>
    </source>
</evidence>
<comment type="caution">
    <text evidence="2">The sequence shown here is derived from an EMBL/GenBank/DDBJ whole genome shotgun (WGS) entry which is preliminary data.</text>
</comment>
<evidence type="ECO:0000313" key="2">
    <source>
        <dbReference type="EMBL" id="GAC68547.1"/>
    </source>
</evidence>
<evidence type="ECO:0000256" key="1">
    <source>
        <dbReference type="SAM" id="SignalP"/>
    </source>
</evidence>
<dbReference type="InterPro" id="IPR012338">
    <property type="entry name" value="Beta-lactam/transpept-like"/>
</dbReference>
<dbReference type="AlphaFoldDB" id="M0QMB5"/>
<feature type="chain" id="PRO_5004003964" description="Beta-lactamase" evidence="1">
    <location>
        <begin position="30"/>
        <end position="304"/>
    </location>
</feature>
<feature type="signal peptide" evidence="1">
    <location>
        <begin position="1"/>
        <end position="29"/>
    </location>
</feature>
<evidence type="ECO:0000313" key="3">
    <source>
        <dbReference type="Proteomes" id="UP000011666"/>
    </source>
</evidence>
<organism evidence="2 3">
    <name type="scientific">Gordonia soli NBRC 108243</name>
    <dbReference type="NCBI Taxonomy" id="1223545"/>
    <lineage>
        <taxon>Bacteria</taxon>
        <taxon>Bacillati</taxon>
        <taxon>Actinomycetota</taxon>
        <taxon>Actinomycetes</taxon>
        <taxon>Mycobacteriales</taxon>
        <taxon>Gordoniaceae</taxon>
        <taxon>Gordonia</taxon>
    </lineage>
</organism>
<dbReference type="EMBL" id="BANX01000016">
    <property type="protein sequence ID" value="GAC68547.1"/>
    <property type="molecule type" value="Genomic_DNA"/>
</dbReference>
<dbReference type="SUPFAM" id="SSF56601">
    <property type="entry name" value="beta-lactamase/transpeptidase-like"/>
    <property type="match status" value="1"/>
</dbReference>
<dbReference type="Gene3D" id="3.40.710.10">
    <property type="entry name" value="DD-peptidase/beta-lactamase superfamily"/>
    <property type="match status" value="1"/>
</dbReference>
<dbReference type="Proteomes" id="UP000011666">
    <property type="component" value="Unassembled WGS sequence"/>
</dbReference>